<evidence type="ECO:0000313" key="2">
    <source>
        <dbReference type="EMBL" id="OSY37750.1"/>
    </source>
</evidence>
<accession>A0A1Y2MRA8</accession>
<name>A0A1Y2MRA8_PSEAH</name>
<feature type="region of interest" description="Disordered" evidence="1">
    <location>
        <begin position="18"/>
        <end position="80"/>
    </location>
</feature>
<organism evidence="2 3">
    <name type="scientific">Pseudonocardia autotrophica</name>
    <name type="common">Amycolata autotrophica</name>
    <name type="synonym">Nocardia autotrophica</name>
    <dbReference type="NCBI Taxonomy" id="2074"/>
    <lineage>
        <taxon>Bacteria</taxon>
        <taxon>Bacillati</taxon>
        <taxon>Actinomycetota</taxon>
        <taxon>Actinomycetes</taxon>
        <taxon>Pseudonocardiales</taxon>
        <taxon>Pseudonocardiaceae</taxon>
        <taxon>Pseudonocardia</taxon>
    </lineage>
</organism>
<keyword evidence="3" id="KW-1185">Reference proteome</keyword>
<dbReference type="AlphaFoldDB" id="A0A1Y2MRA8"/>
<evidence type="ECO:0000313" key="3">
    <source>
        <dbReference type="Proteomes" id="UP000194360"/>
    </source>
</evidence>
<dbReference type="RefSeq" id="WP_085914745.1">
    <property type="nucleotide sequence ID" value="NZ_AP018920.1"/>
</dbReference>
<gene>
    <name evidence="2" type="ORF">BG845_04571</name>
</gene>
<dbReference type="Proteomes" id="UP000194360">
    <property type="component" value="Unassembled WGS sequence"/>
</dbReference>
<comment type="caution">
    <text evidence="2">The sequence shown here is derived from an EMBL/GenBank/DDBJ whole genome shotgun (WGS) entry which is preliminary data.</text>
</comment>
<dbReference type="EMBL" id="MIGB01000028">
    <property type="protein sequence ID" value="OSY37750.1"/>
    <property type="molecule type" value="Genomic_DNA"/>
</dbReference>
<evidence type="ECO:0000256" key="1">
    <source>
        <dbReference type="SAM" id="MobiDB-lite"/>
    </source>
</evidence>
<proteinExistence type="predicted"/>
<protein>
    <recommendedName>
        <fullName evidence="4">Hydantoinase/oxoprolinase N-terminal domain-containing protein</fullName>
    </recommendedName>
</protein>
<reference evidence="2 3" key="1">
    <citation type="submission" date="2016-09" db="EMBL/GenBank/DDBJ databases">
        <title>Pseudonocardia autotrophica DSM535, a candidate organism with high potential of specific P450 cytochromes.</title>
        <authorList>
            <person name="Grumaz C."/>
            <person name="Vainshtein Y."/>
            <person name="Kirstahler P."/>
            <person name="Sohn K."/>
        </authorList>
    </citation>
    <scope>NUCLEOTIDE SEQUENCE [LARGE SCALE GENOMIC DNA]</scope>
    <source>
        <strain evidence="2 3">DSM 535</strain>
    </source>
</reference>
<evidence type="ECO:0008006" key="4">
    <source>
        <dbReference type="Google" id="ProtNLM"/>
    </source>
</evidence>
<dbReference type="STRING" id="2074.BG845_04571"/>
<sequence>MSTCYVASDIGGTFTDTVVIDDSGPTGRRRSSTVPEDPAQVTGVPGTHRLAVPGRTGIIGRLPGPGARSHRSSSEGTTHA</sequence>